<sequence length="46" mass="5559">MYKITMLNDYAHYFKDYRYIDSQTIIIYPQGHIIDLEMTKTGIEVI</sequence>
<dbReference type="EMBL" id="BK015228">
    <property type="protein sequence ID" value="DAD97063.1"/>
    <property type="molecule type" value="Genomic_DNA"/>
</dbReference>
<reference evidence="1" key="1">
    <citation type="journal article" date="2021" name="Proc. Natl. Acad. Sci. U.S.A.">
        <title>A Catalog of Tens of Thousands of Viruses from Human Metagenomes Reveals Hidden Associations with Chronic Diseases.</title>
        <authorList>
            <person name="Tisza M.J."/>
            <person name="Buck C.B."/>
        </authorList>
    </citation>
    <scope>NUCLEOTIDE SEQUENCE</scope>
    <source>
        <strain evidence="1">CteaT5</strain>
    </source>
</reference>
<name>A0A8S5NRR5_9CAUD</name>
<evidence type="ECO:0000313" key="1">
    <source>
        <dbReference type="EMBL" id="DAD97063.1"/>
    </source>
</evidence>
<proteinExistence type="predicted"/>
<protein>
    <submittedName>
        <fullName evidence="1">Uncharacterized protein</fullName>
    </submittedName>
</protein>
<organism evidence="1">
    <name type="scientific">Myoviridae sp. cteaT5</name>
    <dbReference type="NCBI Taxonomy" id="2826676"/>
    <lineage>
        <taxon>Viruses</taxon>
        <taxon>Duplodnaviria</taxon>
        <taxon>Heunggongvirae</taxon>
        <taxon>Uroviricota</taxon>
        <taxon>Caudoviricetes</taxon>
    </lineage>
</organism>
<accession>A0A8S5NRR5</accession>